<evidence type="ECO:0000259" key="9">
    <source>
        <dbReference type="Pfam" id="PF00850"/>
    </source>
</evidence>
<evidence type="ECO:0000256" key="1">
    <source>
        <dbReference type="ARBA" id="ARBA00004123"/>
    </source>
</evidence>
<dbReference type="EMBL" id="CAJVCH010530886">
    <property type="protein sequence ID" value="CAG7823877.1"/>
    <property type="molecule type" value="Genomic_DNA"/>
</dbReference>
<comment type="subcellular location">
    <subcellularLocation>
        <location evidence="1">Nucleus</location>
    </subcellularLocation>
</comment>
<dbReference type="Proteomes" id="UP000708208">
    <property type="component" value="Unassembled WGS sequence"/>
</dbReference>
<evidence type="ECO:0000256" key="7">
    <source>
        <dbReference type="ARBA" id="ARBA00023163"/>
    </source>
</evidence>
<dbReference type="GO" id="GO:0040029">
    <property type="term" value="P:epigenetic regulation of gene expression"/>
    <property type="evidence" value="ECO:0007669"/>
    <property type="project" value="TreeGrafter"/>
</dbReference>
<evidence type="ECO:0000256" key="8">
    <source>
        <dbReference type="ARBA" id="ARBA00023242"/>
    </source>
</evidence>
<dbReference type="PANTHER" id="PTHR10625:SF5">
    <property type="entry name" value="HISTONE DEACETYLASE"/>
    <property type="match status" value="1"/>
</dbReference>
<evidence type="ECO:0000256" key="6">
    <source>
        <dbReference type="ARBA" id="ARBA00023015"/>
    </source>
</evidence>
<comment type="caution">
    <text evidence="10">The sequence shown here is derived from an EMBL/GenBank/DDBJ whole genome shotgun (WGS) entry which is preliminary data.</text>
</comment>
<keyword evidence="4" id="KW-0378">Hydrolase</keyword>
<dbReference type="GO" id="GO:0000118">
    <property type="term" value="C:histone deacetylase complex"/>
    <property type="evidence" value="ECO:0007669"/>
    <property type="project" value="TreeGrafter"/>
</dbReference>
<dbReference type="InterPro" id="IPR023801">
    <property type="entry name" value="His_deacetylse_dom"/>
</dbReference>
<dbReference type="PANTHER" id="PTHR10625">
    <property type="entry name" value="HISTONE DEACETYLASE HDAC1-RELATED"/>
    <property type="match status" value="1"/>
</dbReference>
<keyword evidence="7" id="KW-0804">Transcription</keyword>
<keyword evidence="5" id="KW-0156">Chromatin regulator</keyword>
<reference evidence="10" key="1">
    <citation type="submission" date="2021-06" db="EMBL/GenBank/DDBJ databases">
        <authorList>
            <person name="Hodson N. C."/>
            <person name="Mongue J. A."/>
            <person name="Jaron S. K."/>
        </authorList>
    </citation>
    <scope>NUCLEOTIDE SEQUENCE</scope>
</reference>
<gene>
    <name evidence="10" type="ORF">AFUS01_LOCUS34067</name>
</gene>
<evidence type="ECO:0000313" key="10">
    <source>
        <dbReference type="EMBL" id="CAG7823877.1"/>
    </source>
</evidence>
<evidence type="ECO:0000256" key="2">
    <source>
        <dbReference type="ARBA" id="ARBA00012111"/>
    </source>
</evidence>
<dbReference type="AlphaFoldDB" id="A0A8J2KUT0"/>
<keyword evidence="6" id="KW-0805">Transcription regulation</keyword>
<keyword evidence="3" id="KW-0678">Repressor</keyword>
<dbReference type="OrthoDB" id="5232919at2759"/>
<organism evidence="10 11">
    <name type="scientific">Allacma fusca</name>
    <dbReference type="NCBI Taxonomy" id="39272"/>
    <lineage>
        <taxon>Eukaryota</taxon>
        <taxon>Metazoa</taxon>
        <taxon>Ecdysozoa</taxon>
        <taxon>Arthropoda</taxon>
        <taxon>Hexapoda</taxon>
        <taxon>Collembola</taxon>
        <taxon>Symphypleona</taxon>
        <taxon>Sminthuridae</taxon>
        <taxon>Allacma</taxon>
    </lineage>
</organism>
<evidence type="ECO:0000256" key="5">
    <source>
        <dbReference type="ARBA" id="ARBA00022853"/>
    </source>
</evidence>
<sequence>WNKSGMGDTEYLAAFTKIVLPIAYQFNPELVLVSAGFDAAKGDPLGGCKVSPEGYAHMTHLLSSLANGKIVLALEGGYNLTSIAYSMVLCTKALLGDPLPPLTLNKEINRSALESLHDVIRIQCKYWSVLSPFVKTLPVFNEDIVPLGKYVKPESKLEIDFMENLKIEESNVINNNDQFET</sequence>
<proteinExistence type="predicted"/>
<dbReference type="EC" id="3.5.1.98" evidence="2"/>
<keyword evidence="11" id="KW-1185">Reference proteome</keyword>
<dbReference type="Pfam" id="PF00850">
    <property type="entry name" value="Hist_deacetyl"/>
    <property type="match status" value="1"/>
</dbReference>
<feature type="domain" description="Histone deacetylase" evidence="9">
    <location>
        <begin position="4"/>
        <end position="94"/>
    </location>
</feature>
<keyword evidence="8" id="KW-0539">Nucleus</keyword>
<evidence type="ECO:0000256" key="4">
    <source>
        <dbReference type="ARBA" id="ARBA00022801"/>
    </source>
</evidence>
<protein>
    <recommendedName>
        <fullName evidence="2">histone deacetylase</fullName>
        <ecNumber evidence="2">3.5.1.98</ecNumber>
    </recommendedName>
</protein>
<accession>A0A8J2KUT0</accession>
<dbReference type="GO" id="GO:0141221">
    <property type="term" value="F:histone deacetylase activity, hydrolytic mechanism"/>
    <property type="evidence" value="ECO:0007669"/>
    <property type="project" value="UniProtKB-EC"/>
</dbReference>
<feature type="non-terminal residue" evidence="10">
    <location>
        <position position="1"/>
    </location>
</feature>
<evidence type="ECO:0000313" key="11">
    <source>
        <dbReference type="Proteomes" id="UP000708208"/>
    </source>
</evidence>
<evidence type="ECO:0000256" key="3">
    <source>
        <dbReference type="ARBA" id="ARBA00022491"/>
    </source>
</evidence>
<name>A0A8J2KUT0_9HEXA</name>